<reference evidence="3" key="2">
    <citation type="submission" date="2025-09" db="UniProtKB">
        <authorList>
            <consortium name="Ensembl"/>
        </authorList>
    </citation>
    <scope>IDENTIFICATION</scope>
</reference>
<comment type="similarity">
    <text evidence="1">Belongs to the short-chain dehydrogenases/reductases (SDR) family.</text>
</comment>
<dbReference type="PRINTS" id="PR00081">
    <property type="entry name" value="GDHRDH"/>
</dbReference>
<evidence type="ECO:0000256" key="1">
    <source>
        <dbReference type="ARBA" id="ARBA00006484"/>
    </source>
</evidence>
<dbReference type="Ensembl" id="ENSEBUT00000014242.1">
    <property type="protein sequence ID" value="ENSEBUP00000013666.1"/>
    <property type="gene ID" value="ENSEBUG00000008625.1"/>
</dbReference>
<proteinExistence type="inferred from homology"/>
<name>A0A8C4QDE2_EPTBU</name>
<dbReference type="Pfam" id="PF00106">
    <property type="entry name" value="adh_short"/>
    <property type="match status" value="1"/>
</dbReference>
<accession>A0A8C4QDE2</accession>
<sequence length="324" mass="35947">MAQLLIWVSAGTAAVCLTRAFLSWIMGDRNPQQGVPGSERTMLGRTVLVTGANSGIGRATVVALARQGARVLLACRDKDAANQVIEEIRQDMPDAKLVFKHLDLASISSIRTFCDEVVHEEPRLDVLVNNAGVFRCPYAKTEEGFEMQFGVNHLGHFLLTNLLLDLLKRSAPSRVVVVSSKLYKRGRINFEDLNSERDYDPAFAYARSKLANLMFCRELSKRLEGTEVTVNALHPGMVRTNLGRHVNIPLLARPLFHLISWSLFRTPEEGARTVIYLASSPEVRGLSGLYFGDCKQEELLPIATDDAVARKLWEVSENVVGIGE</sequence>
<evidence type="ECO:0000256" key="2">
    <source>
        <dbReference type="ARBA" id="ARBA00023002"/>
    </source>
</evidence>
<evidence type="ECO:0000313" key="3">
    <source>
        <dbReference type="Ensembl" id="ENSEBUP00000013666.1"/>
    </source>
</evidence>
<protein>
    <submittedName>
        <fullName evidence="3">Retinol dehydrogenase 14b</fullName>
    </submittedName>
</protein>
<evidence type="ECO:0000313" key="4">
    <source>
        <dbReference type="Proteomes" id="UP000694388"/>
    </source>
</evidence>
<dbReference type="GeneTree" id="ENSGT00940000160181"/>
<dbReference type="SUPFAM" id="SSF51735">
    <property type="entry name" value="NAD(P)-binding Rossmann-fold domains"/>
    <property type="match status" value="1"/>
</dbReference>
<dbReference type="Proteomes" id="UP000694388">
    <property type="component" value="Unplaced"/>
</dbReference>
<dbReference type="PANTHER" id="PTHR43157:SF72">
    <property type="entry name" value="RETINOL DEHYDROGENASE 14"/>
    <property type="match status" value="1"/>
</dbReference>
<dbReference type="OMA" id="NTTWCAT"/>
<organism evidence="3 4">
    <name type="scientific">Eptatretus burgeri</name>
    <name type="common">Inshore hagfish</name>
    <dbReference type="NCBI Taxonomy" id="7764"/>
    <lineage>
        <taxon>Eukaryota</taxon>
        <taxon>Metazoa</taxon>
        <taxon>Chordata</taxon>
        <taxon>Craniata</taxon>
        <taxon>Vertebrata</taxon>
        <taxon>Cyclostomata</taxon>
        <taxon>Myxini</taxon>
        <taxon>Myxiniformes</taxon>
        <taxon>Myxinidae</taxon>
        <taxon>Eptatretinae</taxon>
        <taxon>Eptatretus</taxon>
    </lineage>
</organism>
<keyword evidence="4" id="KW-1185">Reference proteome</keyword>
<dbReference type="InterPro" id="IPR002347">
    <property type="entry name" value="SDR_fam"/>
</dbReference>
<dbReference type="Gene3D" id="3.40.50.720">
    <property type="entry name" value="NAD(P)-binding Rossmann-like Domain"/>
    <property type="match status" value="1"/>
</dbReference>
<dbReference type="AlphaFoldDB" id="A0A8C4QDE2"/>
<dbReference type="GO" id="GO:0016491">
    <property type="term" value="F:oxidoreductase activity"/>
    <property type="evidence" value="ECO:0007669"/>
    <property type="project" value="UniProtKB-KW"/>
</dbReference>
<dbReference type="PANTHER" id="PTHR43157">
    <property type="entry name" value="PHOSPHATIDYLINOSITOL-GLYCAN BIOSYNTHESIS CLASS F PROTEIN-RELATED"/>
    <property type="match status" value="1"/>
</dbReference>
<reference evidence="3" key="1">
    <citation type="submission" date="2025-08" db="UniProtKB">
        <authorList>
            <consortium name="Ensembl"/>
        </authorList>
    </citation>
    <scope>IDENTIFICATION</scope>
</reference>
<keyword evidence="2" id="KW-0560">Oxidoreductase</keyword>
<dbReference type="InterPro" id="IPR036291">
    <property type="entry name" value="NAD(P)-bd_dom_sf"/>
</dbReference>